<reference evidence="1" key="1">
    <citation type="journal article" date="2014" name="Int. J. Syst. Evol. Microbiol.">
        <title>Complete genome sequence of Corynebacterium casei LMG S-19264T (=DSM 44701T), isolated from a smear-ripened cheese.</title>
        <authorList>
            <consortium name="US DOE Joint Genome Institute (JGI-PGF)"/>
            <person name="Walter F."/>
            <person name="Albersmeier A."/>
            <person name="Kalinowski J."/>
            <person name="Ruckert C."/>
        </authorList>
    </citation>
    <scope>NUCLEOTIDE SEQUENCE</scope>
    <source>
        <strain evidence="1">KCTC 23430</strain>
    </source>
</reference>
<protein>
    <recommendedName>
        <fullName evidence="3">Phosphohistidine phosphatase</fullName>
    </recommendedName>
</protein>
<sequence>MRVITSPARRAQLTLEGLCSVWSELAHQRHVIDESLYTFSGDDLVCWLQAQDDGVDTFFLIGHNPALTELINHCAPAAALENLPTAGYARLVSHASAWRGFVGGDAQLADLLLPRSLEQERD</sequence>
<dbReference type="EMBL" id="BMYM01000004">
    <property type="protein sequence ID" value="GHD39137.1"/>
    <property type="molecule type" value="Genomic_DNA"/>
</dbReference>
<evidence type="ECO:0008006" key="3">
    <source>
        <dbReference type="Google" id="ProtNLM"/>
    </source>
</evidence>
<dbReference type="InterPro" id="IPR029033">
    <property type="entry name" value="His_PPase_superfam"/>
</dbReference>
<keyword evidence="2" id="KW-1185">Reference proteome</keyword>
<dbReference type="SUPFAM" id="SSF53254">
    <property type="entry name" value="Phosphoglycerate mutase-like"/>
    <property type="match status" value="1"/>
</dbReference>
<evidence type="ECO:0000313" key="2">
    <source>
        <dbReference type="Proteomes" id="UP000644693"/>
    </source>
</evidence>
<dbReference type="Gene3D" id="3.40.50.1240">
    <property type="entry name" value="Phosphoglycerate mutase-like"/>
    <property type="match status" value="1"/>
</dbReference>
<proteinExistence type="predicted"/>
<comment type="caution">
    <text evidence="1">The sequence shown here is derived from an EMBL/GenBank/DDBJ whole genome shotgun (WGS) entry which is preliminary data.</text>
</comment>
<accession>A0A918XM63</accession>
<organism evidence="1 2">
    <name type="scientific">Parahalioglobus pacificus</name>
    <dbReference type="NCBI Taxonomy" id="930806"/>
    <lineage>
        <taxon>Bacteria</taxon>
        <taxon>Pseudomonadati</taxon>
        <taxon>Pseudomonadota</taxon>
        <taxon>Gammaproteobacteria</taxon>
        <taxon>Cellvibrionales</taxon>
        <taxon>Halieaceae</taxon>
        <taxon>Parahalioglobus</taxon>
    </lineage>
</organism>
<dbReference type="AlphaFoldDB" id="A0A918XM63"/>
<gene>
    <name evidence="1" type="ORF">GCM10007053_30380</name>
</gene>
<dbReference type="Proteomes" id="UP000644693">
    <property type="component" value="Unassembled WGS sequence"/>
</dbReference>
<evidence type="ECO:0000313" key="1">
    <source>
        <dbReference type="EMBL" id="GHD39137.1"/>
    </source>
</evidence>
<name>A0A918XM63_9GAMM</name>
<reference evidence="1" key="2">
    <citation type="submission" date="2020-09" db="EMBL/GenBank/DDBJ databases">
        <authorList>
            <person name="Sun Q."/>
            <person name="Kim S."/>
        </authorList>
    </citation>
    <scope>NUCLEOTIDE SEQUENCE</scope>
    <source>
        <strain evidence="1">KCTC 23430</strain>
    </source>
</reference>